<dbReference type="EC" id="3.2.1.40" evidence="2"/>
<reference evidence="8 9" key="1">
    <citation type="submission" date="2019-04" db="EMBL/GenBank/DDBJ databases">
        <authorList>
            <person name="Van Vliet M D."/>
        </authorList>
    </citation>
    <scope>NUCLEOTIDE SEQUENCE [LARGE SCALE GENOMIC DNA]</scope>
    <source>
        <strain evidence="8 9">F1</strain>
    </source>
</reference>
<dbReference type="InterPro" id="IPR035396">
    <property type="entry name" value="Bac_rhamnosid6H"/>
</dbReference>
<dbReference type="Pfam" id="PF17390">
    <property type="entry name" value="Bac_rhamnosid_C"/>
    <property type="match status" value="1"/>
</dbReference>
<dbReference type="PANTHER" id="PTHR33307">
    <property type="entry name" value="ALPHA-RHAMNOSIDASE (EUROFUNG)"/>
    <property type="match status" value="1"/>
</dbReference>
<name>A0A6C2U870_PONDE</name>
<sequence length="923" mass="102397">MILGITGNMRPLHDCSRKSSRTGIFTGVAVALTLSLVMTVPARAVDFADSGGFSVSDLRCEDLVDPIGIDILKPRLSWRMQSSANGAAQSAYQVLVATSPGLLKPGSADLWDSGIVTASRSQHILYAGKSLSRGIPHYWMVRIWNEMGEASSWSTPAVWTLFDMPFNKDWQAEWITEGSSSPWLRQSLELTGPPARAYIYVNALGYFQLFINGERVGNDEFAPHVGQFDKRTFCITYDVTKYLKKGKNAIGFWLGSGWSRGGAGVKTAPAVRAQLEIADAQGEMTTLVTDASWRVKASSMAYLGEWKWGKYGGEVHTGSQDQPDWADADFDDSEWAMAKPDELVDTIVSAEMLQRSRVIETITPVKVTSLSGGAWLVDMGKAMTGTFEITFPKAEKGHNVSMVFGDSYTPSDNGGTPELNSFGQASEYIFRGSGTETFKNRFNYASCRYILITNAPEGELTPGDIKGYFITTQLPKASTFSCSDETLNEIYKMMEHTLRCLMLGGYQVDCHSRERYGYGGDGHSSLDTTLCFLGADAFYRKWTRDWLDGQKSDGGFTYTSPASGHGGGPFWCGFITAATLKHYHHYGDLSLVKRNYPAIRKWFELAQSKTVNDLQQKFTDQRWYLGDWASPKGDDRSGEKDADVFIQAYMGYALEQAAELADVLGKADDAKTFRGWAEARRKATHRNRFDKESTTYGTGTQMTYILPLAGGVVPEELRDEVFAGFEKTLKEQDKGHLSTGLSGTYMMVQYLQQIGRDDLIYLFASKKTFPSWGHMIEQGATATWEHWNGRASRIHNCYNSIGSWFIQGLAGIRPDPEKPGFKHVIIKPAFINELSYVNGSHDSAYGTIQSDWKRDGDVIHMTLKIPANSTATVYLPAKAAADVTVNGSSIQQAEQVNFRRVEKDRTVVDLGAGQYKFVCGQRR</sequence>
<dbReference type="InterPro" id="IPR013737">
    <property type="entry name" value="Bac_rhamnosid_N"/>
</dbReference>
<evidence type="ECO:0000256" key="1">
    <source>
        <dbReference type="ARBA" id="ARBA00001445"/>
    </source>
</evidence>
<dbReference type="PANTHER" id="PTHR33307:SF6">
    <property type="entry name" value="ALPHA-RHAMNOSIDASE (EUROFUNG)-RELATED"/>
    <property type="match status" value="1"/>
</dbReference>
<keyword evidence="3" id="KW-0378">Hydrolase</keyword>
<organism evidence="8 9">
    <name type="scientific">Pontiella desulfatans</name>
    <dbReference type="NCBI Taxonomy" id="2750659"/>
    <lineage>
        <taxon>Bacteria</taxon>
        <taxon>Pseudomonadati</taxon>
        <taxon>Kiritimatiellota</taxon>
        <taxon>Kiritimatiellia</taxon>
        <taxon>Kiritimatiellales</taxon>
        <taxon>Pontiellaceae</taxon>
        <taxon>Pontiella</taxon>
    </lineage>
</organism>
<keyword evidence="9" id="KW-1185">Reference proteome</keyword>
<protein>
    <recommendedName>
        <fullName evidence="2">alpha-L-rhamnosidase</fullName>
        <ecNumber evidence="2">3.2.1.40</ecNumber>
    </recommendedName>
</protein>
<gene>
    <name evidence="8" type="ORF">PDESU_04841</name>
</gene>
<dbReference type="InterPro" id="IPR013783">
    <property type="entry name" value="Ig-like_fold"/>
</dbReference>
<evidence type="ECO:0000256" key="2">
    <source>
        <dbReference type="ARBA" id="ARBA00012652"/>
    </source>
</evidence>
<dbReference type="Gene3D" id="2.60.420.10">
    <property type="entry name" value="Maltose phosphorylase, domain 3"/>
    <property type="match status" value="1"/>
</dbReference>
<dbReference type="InterPro" id="IPR008902">
    <property type="entry name" value="Rhamnosid_concanavalin"/>
</dbReference>
<feature type="domain" description="Alpha-L-rhamnosidase six-hairpin glycosidase" evidence="6">
    <location>
        <begin position="476"/>
        <end position="807"/>
    </location>
</feature>
<feature type="domain" description="Bacterial alpha-L-rhamnosidase N-terminal" evidence="5">
    <location>
        <begin position="194"/>
        <end position="357"/>
    </location>
</feature>
<dbReference type="SUPFAM" id="SSF48208">
    <property type="entry name" value="Six-hairpin glycosidases"/>
    <property type="match status" value="1"/>
</dbReference>
<proteinExistence type="predicted"/>
<dbReference type="Pfam" id="PF17389">
    <property type="entry name" value="Bac_rhamnosid6H"/>
    <property type="match status" value="1"/>
</dbReference>
<evidence type="ECO:0000259" key="6">
    <source>
        <dbReference type="Pfam" id="PF17389"/>
    </source>
</evidence>
<dbReference type="Pfam" id="PF25788">
    <property type="entry name" value="Ig_Rha78A_N"/>
    <property type="match status" value="1"/>
</dbReference>
<feature type="domain" description="Alpha-L-rhamnosidase C-terminal" evidence="7">
    <location>
        <begin position="811"/>
        <end position="885"/>
    </location>
</feature>
<evidence type="ECO:0000313" key="9">
    <source>
        <dbReference type="Proteomes" id="UP000366872"/>
    </source>
</evidence>
<dbReference type="InterPro" id="IPR035398">
    <property type="entry name" value="Bac_rhamnosid_C"/>
</dbReference>
<dbReference type="PIRSF" id="PIRSF010631">
    <property type="entry name" value="A-rhamnsds"/>
    <property type="match status" value="1"/>
</dbReference>
<dbReference type="Gene3D" id="2.60.40.10">
    <property type="entry name" value="Immunoglobulins"/>
    <property type="match status" value="1"/>
</dbReference>
<evidence type="ECO:0000259" key="5">
    <source>
        <dbReference type="Pfam" id="PF08531"/>
    </source>
</evidence>
<dbReference type="EMBL" id="CAAHFG010000003">
    <property type="protein sequence ID" value="VGO16250.1"/>
    <property type="molecule type" value="Genomic_DNA"/>
</dbReference>
<dbReference type="Pfam" id="PF05592">
    <property type="entry name" value="Bac_rhamnosid"/>
    <property type="match status" value="1"/>
</dbReference>
<dbReference type="Pfam" id="PF08531">
    <property type="entry name" value="Bac_rhamnosid_N"/>
    <property type="match status" value="1"/>
</dbReference>
<accession>A0A6C2U870</accession>
<evidence type="ECO:0000256" key="3">
    <source>
        <dbReference type="ARBA" id="ARBA00022801"/>
    </source>
</evidence>
<evidence type="ECO:0000259" key="7">
    <source>
        <dbReference type="Pfam" id="PF17390"/>
    </source>
</evidence>
<dbReference type="AlphaFoldDB" id="A0A6C2U870"/>
<dbReference type="InterPro" id="IPR016007">
    <property type="entry name" value="Alpha_rhamnosid"/>
</dbReference>
<dbReference type="Gene3D" id="1.50.10.10">
    <property type="match status" value="1"/>
</dbReference>
<dbReference type="Proteomes" id="UP000366872">
    <property type="component" value="Unassembled WGS sequence"/>
</dbReference>
<feature type="domain" description="Alpha-L-rhamnosidase concanavalin-like" evidence="4">
    <location>
        <begin position="370"/>
        <end position="470"/>
    </location>
</feature>
<dbReference type="InterPro" id="IPR012341">
    <property type="entry name" value="6hp_glycosidase-like_sf"/>
</dbReference>
<dbReference type="GO" id="GO:0005975">
    <property type="term" value="P:carbohydrate metabolic process"/>
    <property type="evidence" value="ECO:0007669"/>
    <property type="project" value="InterPro"/>
</dbReference>
<evidence type="ECO:0000259" key="4">
    <source>
        <dbReference type="Pfam" id="PF05592"/>
    </source>
</evidence>
<dbReference type="GO" id="GO:0030596">
    <property type="term" value="F:alpha-L-rhamnosidase activity"/>
    <property type="evidence" value="ECO:0007669"/>
    <property type="project" value="UniProtKB-EC"/>
</dbReference>
<evidence type="ECO:0000313" key="8">
    <source>
        <dbReference type="EMBL" id="VGO16250.1"/>
    </source>
</evidence>
<dbReference type="InterPro" id="IPR008928">
    <property type="entry name" value="6-hairpin_glycosidase_sf"/>
</dbReference>
<comment type="catalytic activity">
    <reaction evidence="1">
        <text>Hydrolysis of terminal non-reducing alpha-L-rhamnose residues in alpha-L-rhamnosides.</text>
        <dbReference type="EC" id="3.2.1.40"/>
    </reaction>
</comment>
<dbReference type="Gene3D" id="2.60.120.260">
    <property type="entry name" value="Galactose-binding domain-like"/>
    <property type="match status" value="2"/>
</dbReference>